<dbReference type="AlphaFoldDB" id="A0A8H2ZYJ8"/>
<evidence type="ECO:0000313" key="1">
    <source>
        <dbReference type="EMBL" id="CAE6352300.1"/>
    </source>
</evidence>
<sequence length="72" mass="7591">MSNVAQAVDAVRPSDPDPDGLNLDSLWRTSITTFHSATRYLGDSSLPGLDTSVLGSIIECINDASPFKGSPL</sequence>
<proteinExistence type="predicted"/>
<dbReference type="Proteomes" id="UP000663846">
    <property type="component" value="Unassembled WGS sequence"/>
</dbReference>
<organism evidence="1 2">
    <name type="scientific">Rhizoctonia solani</name>
    <dbReference type="NCBI Taxonomy" id="456999"/>
    <lineage>
        <taxon>Eukaryota</taxon>
        <taxon>Fungi</taxon>
        <taxon>Dikarya</taxon>
        <taxon>Basidiomycota</taxon>
        <taxon>Agaricomycotina</taxon>
        <taxon>Agaricomycetes</taxon>
        <taxon>Cantharellales</taxon>
        <taxon>Ceratobasidiaceae</taxon>
        <taxon>Rhizoctonia</taxon>
    </lineage>
</organism>
<dbReference type="EMBL" id="CAJMWS010000059">
    <property type="protein sequence ID" value="CAE6352300.1"/>
    <property type="molecule type" value="Genomic_DNA"/>
</dbReference>
<reference evidence="1" key="1">
    <citation type="submission" date="2021-01" db="EMBL/GenBank/DDBJ databases">
        <authorList>
            <person name="Kaushik A."/>
        </authorList>
    </citation>
    <scope>NUCLEOTIDE SEQUENCE</scope>
    <source>
        <strain evidence="1">AG1-1C</strain>
    </source>
</reference>
<gene>
    <name evidence="1" type="ORF">RDB_LOCUS12047</name>
</gene>
<name>A0A8H2ZYJ8_9AGAM</name>
<evidence type="ECO:0000313" key="2">
    <source>
        <dbReference type="Proteomes" id="UP000663846"/>
    </source>
</evidence>
<protein>
    <submittedName>
        <fullName evidence="1">Uncharacterized protein</fullName>
    </submittedName>
</protein>
<comment type="caution">
    <text evidence="1">The sequence shown here is derived from an EMBL/GenBank/DDBJ whole genome shotgun (WGS) entry which is preliminary data.</text>
</comment>
<accession>A0A8H2ZYJ8</accession>